<protein>
    <recommendedName>
        <fullName evidence="4">Toxin</fullName>
    </recommendedName>
</protein>
<gene>
    <name evidence="2" type="ORF">BK659_11480</name>
</gene>
<evidence type="ECO:0000256" key="1">
    <source>
        <dbReference type="SAM" id="MobiDB-lite"/>
    </source>
</evidence>
<dbReference type="EMBL" id="MOBJ01000007">
    <property type="protein sequence ID" value="RON09535.1"/>
    <property type="molecule type" value="Genomic_DNA"/>
</dbReference>
<sequence length="907" mass="101197">MSFQVHHHTPTLQVNDGRGLPIRQVAYLRKVADGALDTLITRQRHDTLGRLIEQWDPRLSRPNLTSVYRLSGEALRVDSVDAGWRLSLAGVAGEILQHWDQRASHWRTTYDRQLRVIAVEENAQPNVETLTYADAFAVPGLNLRGHLIKQTDPSGSLEFRSFNLRGLPFEETRTFLDDKAYTTTWQYGASGQPLSQSDAAGHQQHSRYDIAGQLKQAMLQVTAVDPQQDVFKDAQYNAAGQIITQLAGNDVLSTWTYDPANGRLCRLMAQKNLEPPLQEFEYFYDRMGNVTRIDDLAFTPSHFANQRIDGHREFTYDSLYRLTNATGYDDAPPSDNPGRPGPTDPKDRRNYTQTYTYDTGGNLIKLNHVRDGASDTREMFIDPNSNRGVRWGKDDPPPVFDDLFDRHGNLRALQPGQPLYWNSRDQLESVTLVTRENDSNDEERYRYSQGVRVYKRHETHTASTTHFHEVRYLPGLEIRTRDTGEELHVITLPGGRGAVRCLHWVSGKPAGIEADQLRYSLDDHLGSSLMELDQQARLISHEGYYPFGETAWLTANSELEVSYKTIRYSGKEMDVSGLYYYGARYYAPWLQRWVSADPVGDVDGLNLYGFVGNNPLGYIDHEGGMKIPFAIIEQTKASFANGDESKKFDLQIYRHLEILSEITMGVRDVTQQILNHRSATEHALSSAKRTGSFLMSKGTSTAVGAGVGALLGTPGGPPLMLLTGAAGALVGVGAGKTMEYIGKKTGLNTSVSLKSGRLNLERIRTEVYSKTSDRYIGNTLAKYSPATKSGLIELASAAVPAAMGLIPYVGKGLSAIPKTIDILKEVDAAGGDLTPEQINELDTDIENTIGGLERGKSRLMEKAEKFNRQEILGYTPQRIAEKTDKRIKSLNDLRTILHSRSSKFTSV</sequence>
<dbReference type="InterPro" id="IPR022385">
    <property type="entry name" value="Rhs_assc_core"/>
</dbReference>
<evidence type="ECO:0000313" key="2">
    <source>
        <dbReference type="EMBL" id="RON09535.1"/>
    </source>
</evidence>
<feature type="region of interest" description="Disordered" evidence="1">
    <location>
        <begin position="325"/>
        <end position="353"/>
    </location>
</feature>
<proteinExistence type="predicted"/>
<organism evidence="2 3">
    <name type="scientific">Pseudomonas brassicacearum</name>
    <dbReference type="NCBI Taxonomy" id="930166"/>
    <lineage>
        <taxon>Bacteria</taxon>
        <taxon>Pseudomonadati</taxon>
        <taxon>Pseudomonadota</taxon>
        <taxon>Gammaproteobacteria</taxon>
        <taxon>Pseudomonadales</taxon>
        <taxon>Pseudomonadaceae</taxon>
        <taxon>Pseudomonas</taxon>
    </lineage>
</organism>
<reference evidence="2 3" key="1">
    <citation type="submission" date="2016-10" db="EMBL/GenBank/DDBJ databases">
        <title>Comparative genome analysis of multiple Pseudomonas spp. focuses on biocontrol and plant growth promoting traits.</title>
        <authorList>
            <person name="Tao X.-Y."/>
            <person name="Taylor C.G."/>
        </authorList>
    </citation>
    <scope>NUCLEOTIDE SEQUENCE [LARGE SCALE GENOMIC DNA]</scope>
    <source>
        <strain evidence="2 3">48H11</strain>
    </source>
</reference>
<name>A0A423H8M1_9PSED</name>
<dbReference type="Gene3D" id="2.180.10.10">
    <property type="entry name" value="RHS repeat-associated core"/>
    <property type="match status" value="1"/>
</dbReference>
<dbReference type="Proteomes" id="UP000286071">
    <property type="component" value="Unassembled WGS sequence"/>
</dbReference>
<dbReference type="PANTHER" id="PTHR32305:SF15">
    <property type="entry name" value="PROTEIN RHSA-RELATED"/>
    <property type="match status" value="1"/>
</dbReference>
<dbReference type="InterPro" id="IPR050708">
    <property type="entry name" value="T6SS_VgrG/RHS"/>
</dbReference>
<evidence type="ECO:0000313" key="3">
    <source>
        <dbReference type="Proteomes" id="UP000286071"/>
    </source>
</evidence>
<accession>A0A423H8M1</accession>
<evidence type="ECO:0008006" key="4">
    <source>
        <dbReference type="Google" id="ProtNLM"/>
    </source>
</evidence>
<dbReference type="OrthoDB" id="7056038at2"/>
<dbReference type="AlphaFoldDB" id="A0A423H8M1"/>
<dbReference type="PANTHER" id="PTHR32305">
    <property type="match status" value="1"/>
</dbReference>
<dbReference type="NCBIfam" id="TIGR03696">
    <property type="entry name" value="Rhs_assc_core"/>
    <property type="match status" value="1"/>
</dbReference>
<comment type="caution">
    <text evidence="2">The sequence shown here is derived from an EMBL/GenBank/DDBJ whole genome shotgun (WGS) entry which is preliminary data.</text>
</comment>